<evidence type="ECO:0000313" key="2">
    <source>
        <dbReference type="Proteomes" id="UP000199679"/>
    </source>
</evidence>
<proteinExistence type="predicted"/>
<organism evidence="1 2">
    <name type="scientific">Mucilaginibacter mallensis</name>
    <dbReference type="NCBI Taxonomy" id="652787"/>
    <lineage>
        <taxon>Bacteria</taxon>
        <taxon>Pseudomonadati</taxon>
        <taxon>Bacteroidota</taxon>
        <taxon>Sphingobacteriia</taxon>
        <taxon>Sphingobacteriales</taxon>
        <taxon>Sphingobacteriaceae</taxon>
        <taxon>Mucilaginibacter</taxon>
    </lineage>
</organism>
<dbReference type="Proteomes" id="UP000199679">
    <property type="component" value="Chromosome I"/>
</dbReference>
<sequence length="48" mass="5378">MLATISFSVIPNQDLKKHESNIVIGIYNNAVGVITFLKRSDFHTFSPN</sequence>
<dbReference type="AlphaFoldDB" id="A0A1H1WN82"/>
<gene>
    <name evidence="1" type="ORF">SAMN05216490_2240</name>
</gene>
<reference evidence="1 2" key="1">
    <citation type="submission" date="2016-10" db="EMBL/GenBank/DDBJ databases">
        <authorList>
            <person name="de Groot N.N."/>
        </authorList>
    </citation>
    <scope>NUCLEOTIDE SEQUENCE [LARGE SCALE GENOMIC DNA]</scope>
    <source>
        <strain evidence="1 2">MP1X4</strain>
    </source>
</reference>
<keyword evidence="2" id="KW-1185">Reference proteome</keyword>
<accession>A0A1H1WN82</accession>
<protein>
    <submittedName>
        <fullName evidence="1">Uncharacterized protein</fullName>
    </submittedName>
</protein>
<dbReference type="STRING" id="652787.SAMN05216490_2240"/>
<dbReference type="EMBL" id="LT629740">
    <property type="protein sequence ID" value="SDS98778.1"/>
    <property type="molecule type" value="Genomic_DNA"/>
</dbReference>
<evidence type="ECO:0000313" key="1">
    <source>
        <dbReference type="EMBL" id="SDS98778.1"/>
    </source>
</evidence>
<name>A0A1H1WN82_MUCMA</name>